<protein>
    <submittedName>
        <fullName evidence="1">Uncharacterized protein</fullName>
    </submittedName>
</protein>
<organism evidence="1">
    <name type="scientific">uncultured Dysgonomonas sp</name>
    <dbReference type="NCBI Taxonomy" id="206096"/>
    <lineage>
        <taxon>Bacteria</taxon>
        <taxon>Pseudomonadati</taxon>
        <taxon>Bacteroidota</taxon>
        <taxon>Bacteroidia</taxon>
        <taxon>Bacteroidales</taxon>
        <taxon>Dysgonomonadaceae</taxon>
        <taxon>Dysgonomonas</taxon>
        <taxon>environmental samples</taxon>
    </lineage>
</organism>
<proteinExistence type="predicted"/>
<reference evidence="1" key="1">
    <citation type="submission" date="2016-04" db="EMBL/GenBank/DDBJ databases">
        <authorList>
            <person name="Evans L.H."/>
            <person name="Alamgir A."/>
            <person name="Owens N."/>
            <person name="Weber N.D."/>
            <person name="Virtaneva K."/>
            <person name="Barbian K."/>
            <person name="Babar A."/>
            <person name="Rosenke K."/>
        </authorList>
    </citation>
    <scope>NUCLEOTIDE SEQUENCE</scope>
    <source>
        <strain evidence="1">86-1</strain>
    </source>
</reference>
<gene>
    <name evidence="1" type="ORF">KL86DYS1_10457</name>
</gene>
<evidence type="ECO:0000313" key="1">
    <source>
        <dbReference type="EMBL" id="SBV91879.1"/>
    </source>
</evidence>
<sequence length="42" mass="5034">MVFVVNKKIRYEVNHIGLACVSLYYYKYSEFMRVVQLDISTL</sequence>
<name>A0A212IXG8_9BACT</name>
<dbReference type="AlphaFoldDB" id="A0A212IXG8"/>
<accession>A0A212IXG8</accession>
<dbReference type="EMBL" id="FLUM01000001">
    <property type="protein sequence ID" value="SBV91879.1"/>
    <property type="molecule type" value="Genomic_DNA"/>
</dbReference>